<name>A0AAN7BHQ8_9PEZI</name>
<reference evidence="1" key="1">
    <citation type="journal article" date="2023" name="Mol. Phylogenet. Evol.">
        <title>Genome-scale phylogeny and comparative genomics of the fungal order Sordariales.</title>
        <authorList>
            <person name="Hensen N."/>
            <person name="Bonometti L."/>
            <person name="Westerberg I."/>
            <person name="Brannstrom I.O."/>
            <person name="Guillou S."/>
            <person name="Cros-Aarteil S."/>
            <person name="Calhoun S."/>
            <person name="Haridas S."/>
            <person name="Kuo A."/>
            <person name="Mondo S."/>
            <person name="Pangilinan J."/>
            <person name="Riley R."/>
            <person name="LaButti K."/>
            <person name="Andreopoulos B."/>
            <person name="Lipzen A."/>
            <person name="Chen C."/>
            <person name="Yan M."/>
            <person name="Daum C."/>
            <person name="Ng V."/>
            <person name="Clum A."/>
            <person name="Steindorff A."/>
            <person name="Ohm R.A."/>
            <person name="Martin F."/>
            <person name="Silar P."/>
            <person name="Natvig D.O."/>
            <person name="Lalanne C."/>
            <person name="Gautier V."/>
            <person name="Ament-Velasquez S.L."/>
            <person name="Kruys A."/>
            <person name="Hutchinson M.I."/>
            <person name="Powell A.J."/>
            <person name="Barry K."/>
            <person name="Miller A.N."/>
            <person name="Grigoriev I.V."/>
            <person name="Debuchy R."/>
            <person name="Gladieux P."/>
            <person name="Hiltunen Thoren M."/>
            <person name="Johannesson H."/>
        </authorList>
    </citation>
    <scope>NUCLEOTIDE SEQUENCE</scope>
    <source>
        <strain evidence="1">CBS 990.96</strain>
    </source>
</reference>
<reference evidence="1" key="2">
    <citation type="submission" date="2023-05" db="EMBL/GenBank/DDBJ databases">
        <authorList>
            <consortium name="Lawrence Berkeley National Laboratory"/>
            <person name="Steindorff A."/>
            <person name="Hensen N."/>
            <person name="Bonometti L."/>
            <person name="Westerberg I."/>
            <person name="Brannstrom I.O."/>
            <person name="Guillou S."/>
            <person name="Cros-Aarteil S."/>
            <person name="Calhoun S."/>
            <person name="Haridas S."/>
            <person name="Kuo A."/>
            <person name="Mondo S."/>
            <person name="Pangilinan J."/>
            <person name="Riley R."/>
            <person name="Labutti K."/>
            <person name="Andreopoulos B."/>
            <person name="Lipzen A."/>
            <person name="Chen C."/>
            <person name="Yanf M."/>
            <person name="Daum C."/>
            <person name="Ng V."/>
            <person name="Clum A."/>
            <person name="Ohm R."/>
            <person name="Martin F."/>
            <person name="Silar P."/>
            <person name="Natvig D."/>
            <person name="Lalanne C."/>
            <person name="Gautier V."/>
            <person name="Ament-Velasquez S.L."/>
            <person name="Kruys A."/>
            <person name="Hutchinson M.I."/>
            <person name="Powell A.J."/>
            <person name="Barry K."/>
            <person name="Miller A.N."/>
            <person name="Grigoriev I.V."/>
            <person name="Debuchy R."/>
            <person name="Gladieux P."/>
            <person name="Thoren M.H."/>
            <person name="Johannesson H."/>
        </authorList>
    </citation>
    <scope>NUCLEOTIDE SEQUENCE</scope>
    <source>
        <strain evidence="1">CBS 990.96</strain>
    </source>
</reference>
<organism evidence="1 2">
    <name type="scientific">Podospora fimiseda</name>
    <dbReference type="NCBI Taxonomy" id="252190"/>
    <lineage>
        <taxon>Eukaryota</taxon>
        <taxon>Fungi</taxon>
        <taxon>Dikarya</taxon>
        <taxon>Ascomycota</taxon>
        <taxon>Pezizomycotina</taxon>
        <taxon>Sordariomycetes</taxon>
        <taxon>Sordariomycetidae</taxon>
        <taxon>Sordariales</taxon>
        <taxon>Podosporaceae</taxon>
        <taxon>Podospora</taxon>
    </lineage>
</organism>
<evidence type="ECO:0000313" key="1">
    <source>
        <dbReference type="EMBL" id="KAK4223586.1"/>
    </source>
</evidence>
<dbReference type="PANTHER" id="PTHR33112">
    <property type="entry name" value="DOMAIN PROTEIN, PUTATIVE-RELATED"/>
    <property type="match status" value="1"/>
</dbReference>
<dbReference type="PANTHER" id="PTHR33112:SF16">
    <property type="entry name" value="HETEROKARYON INCOMPATIBILITY DOMAIN-CONTAINING PROTEIN"/>
    <property type="match status" value="1"/>
</dbReference>
<dbReference type="EMBL" id="MU865421">
    <property type="protein sequence ID" value="KAK4223586.1"/>
    <property type="molecule type" value="Genomic_DNA"/>
</dbReference>
<gene>
    <name evidence="1" type="ORF">QBC38DRAFT_487361</name>
</gene>
<proteinExistence type="predicted"/>
<comment type="caution">
    <text evidence="1">The sequence shown here is derived from an EMBL/GenBank/DDBJ whole genome shotgun (WGS) entry which is preliminary data.</text>
</comment>
<evidence type="ECO:0000313" key="2">
    <source>
        <dbReference type="Proteomes" id="UP001301958"/>
    </source>
</evidence>
<keyword evidence="2" id="KW-1185">Reference proteome</keyword>
<accession>A0AAN7BHQ8</accession>
<sequence length="137" mass="15453">MVLINLPFVGVLCPAIQSPFGDTGELRRKRMYIHRNNLHHQTSICTPSREVPANSLDSWYTLAKEYSQRRFTFKQYTLPAISGLAKWHATRLSDQYVAGLWVSDLGHGLLWTTESSDHPSSSVGGGCQRITLSFWSV</sequence>
<protein>
    <submittedName>
        <fullName evidence="1">Uncharacterized protein</fullName>
    </submittedName>
</protein>
<dbReference type="Proteomes" id="UP001301958">
    <property type="component" value="Unassembled WGS sequence"/>
</dbReference>
<dbReference type="AlphaFoldDB" id="A0AAN7BHQ8"/>